<keyword evidence="3 7" id="KW-0862">Zinc</keyword>
<keyword evidence="4" id="KW-0049">Antioxidant</keyword>
<dbReference type="Pfam" id="PF00080">
    <property type="entry name" value="Sod_Cu"/>
    <property type="match status" value="1"/>
</dbReference>
<gene>
    <name evidence="10" type="ORF">M407DRAFT_245499</name>
</gene>
<dbReference type="CDD" id="cd00305">
    <property type="entry name" value="Cu-Zn_Superoxide_Dismutase"/>
    <property type="match status" value="1"/>
</dbReference>
<evidence type="ECO:0000256" key="2">
    <source>
        <dbReference type="ARBA" id="ARBA00022723"/>
    </source>
</evidence>
<comment type="cofactor">
    <cofactor evidence="7">
        <name>Cu cation</name>
        <dbReference type="ChEBI" id="CHEBI:23378"/>
    </cofactor>
    <text evidence="7">Binds 1 copper ion per subunit.</text>
</comment>
<evidence type="ECO:0000313" key="10">
    <source>
        <dbReference type="EMBL" id="KIO21358.1"/>
    </source>
</evidence>
<protein>
    <recommendedName>
        <fullName evidence="7">Superoxide dismutase [Cu-Zn]</fullName>
        <ecNumber evidence="7">1.15.1.1</ecNumber>
    </recommendedName>
</protein>
<comment type="catalytic activity">
    <reaction evidence="7">
        <text>2 superoxide + 2 H(+) = H2O2 + O2</text>
        <dbReference type="Rhea" id="RHEA:20696"/>
        <dbReference type="ChEBI" id="CHEBI:15378"/>
        <dbReference type="ChEBI" id="CHEBI:15379"/>
        <dbReference type="ChEBI" id="CHEBI:16240"/>
        <dbReference type="ChEBI" id="CHEBI:18421"/>
        <dbReference type="EC" id="1.15.1.1"/>
    </reaction>
</comment>
<dbReference type="PROSITE" id="PS00332">
    <property type="entry name" value="SOD_CU_ZN_2"/>
    <property type="match status" value="1"/>
</dbReference>
<dbReference type="EMBL" id="KN823140">
    <property type="protein sequence ID" value="KIO21358.1"/>
    <property type="molecule type" value="Genomic_DNA"/>
</dbReference>
<dbReference type="InterPro" id="IPR036423">
    <property type="entry name" value="SOD-like_Cu/Zn_dom_sf"/>
</dbReference>
<evidence type="ECO:0000259" key="9">
    <source>
        <dbReference type="Pfam" id="PF00080"/>
    </source>
</evidence>
<dbReference type="EC" id="1.15.1.1" evidence="7"/>
<dbReference type="InterPro" id="IPR024134">
    <property type="entry name" value="SOD_Cu/Zn_/chaperone"/>
</dbReference>
<dbReference type="GO" id="GO:0004784">
    <property type="term" value="F:superoxide dismutase activity"/>
    <property type="evidence" value="ECO:0007669"/>
    <property type="project" value="UniProtKB-EC"/>
</dbReference>
<reference evidence="11" key="2">
    <citation type="submission" date="2015-01" db="EMBL/GenBank/DDBJ databases">
        <title>Evolutionary Origins and Diversification of the Mycorrhizal Mutualists.</title>
        <authorList>
            <consortium name="DOE Joint Genome Institute"/>
            <consortium name="Mycorrhizal Genomics Consortium"/>
            <person name="Kohler A."/>
            <person name="Kuo A."/>
            <person name="Nagy L.G."/>
            <person name="Floudas D."/>
            <person name="Copeland A."/>
            <person name="Barry K.W."/>
            <person name="Cichocki N."/>
            <person name="Veneault-Fourrey C."/>
            <person name="LaButti K."/>
            <person name="Lindquist E.A."/>
            <person name="Lipzen A."/>
            <person name="Lundell T."/>
            <person name="Morin E."/>
            <person name="Murat C."/>
            <person name="Riley R."/>
            <person name="Ohm R."/>
            <person name="Sun H."/>
            <person name="Tunlid A."/>
            <person name="Henrissat B."/>
            <person name="Grigoriev I.V."/>
            <person name="Hibbett D.S."/>
            <person name="Martin F."/>
        </authorList>
    </citation>
    <scope>NUCLEOTIDE SEQUENCE [LARGE SCALE GENOMIC DNA]</scope>
    <source>
        <strain evidence="11">MUT 4182</strain>
    </source>
</reference>
<evidence type="ECO:0000313" key="11">
    <source>
        <dbReference type="Proteomes" id="UP000054248"/>
    </source>
</evidence>
<dbReference type="FunFam" id="2.60.40.200:FF:000001">
    <property type="entry name" value="Superoxide dismutase [Cu-Zn]"/>
    <property type="match status" value="1"/>
</dbReference>
<evidence type="ECO:0000256" key="8">
    <source>
        <dbReference type="SAM" id="Phobius"/>
    </source>
</evidence>
<evidence type="ECO:0000256" key="7">
    <source>
        <dbReference type="RuleBase" id="RU000393"/>
    </source>
</evidence>
<comment type="cofactor">
    <cofactor evidence="7">
        <name>Zn(2+)</name>
        <dbReference type="ChEBI" id="CHEBI:29105"/>
    </cofactor>
    <text evidence="7">Binds 1 zinc ion per subunit.</text>
</comment>
<evidence type="ECO:0000256" key="5">
    <source>
        <dbReference type="ARBA" id="ARBA00023002"/>
    </source>
</evidence>
<keyword evidence="5 7" id="KW-0560">Oxidoreductase</keyword>
<dbReference type="InterPro" id="IPR001424">
    <property type="entry name" value="SOD_Cu_Zn_dom"/>
</dbReference>
<dbReference type="GO" id="GO:0005507">
    <property type="term" value="F:copper ion binding"/>
    <property type="evidence" value="ECO:0007669"/>
    <property type="project" value="InterPro"/>
</dbReference>
<comment type="similarity">
    <text evidence="1 7">Belongs to the Cu-Zn superoxide dismutase family.</text>
</comment>
<dbReference type="InterPro" id="IPR018152">
    <property type="entry name" value="SOD_Cu/Zn_BS"/>
</dbReference>
<keyword evidence="8" id="KW-0472">Membrane</keyword>
<keyword evidence="8" id="KW-1133">Transmembrane helix</keyword>
<dbReference type="Proteomes" id="UP000054248">
    <property type="component" value="Unassembled WGS sequence"/>
</dbReference>
<dbReference type="STRING" id="1051891.A0A0C3KIT5"/>
<dbReference type="PRINTS" id="PR00068">
    <property type="entry name" value="CUZNDISMTASE"/>
</dbReference>
<evidence type="ECO:0000256" key="1">
    <source>
        <dbReference type="ARBA" id="ARBA00010457"/>
    </source>
</evidence>
<feature type="transmembrane region" description="Helical" evidence="8">
    <location>
        <begin position="12"/>
        <end position="30"/>
    </location>
</feature>
<reference evidence="10 11" key="1">
    <citation type="submission" date="2014-04" db="EMBL/GenBank/DDBJ databases">
        <authorList>
            <consortium name="DOE Joint Genome Institute"/>
            <person name="Kuo A."/>
            <person name="Girlanda M."/>
            <person name="Perotto S."/>
            <person name="Kohler A."/>
            <person name="Nagy L.G."/>
            <person name="Floudas D."/>
            <person name="Copeland A."/>
            <person name="Barry K.W."/>
            <person name="Cichocki N."/>
            <person name="Veneault-Fourrey C."/>
            <person name="LaButti K."/>
            <person name="Lindquist E.A."/>
            <person name="Lipzen A."/>
            <person name="Lundell T."/>
            <person name="Morin E."/>
            <person name="Murat C."/>
            <person name="Sun H."/>
            <person name="Tunlid A."/>
            <person name="Henrissat B."/>
            <person name="Grigoriev I.V."/>
            <person name="Hibbett D.S."/>
            <person name="Martin F."/>
            <person name="Nordberg H.P."/>
            <person name="Cantor M.N."/>
            <person name="Hua S.X."/>
        </authorList>
    </citation>
    <scope>NUCLEOTIDE SEQUENCE [LARGE SCALE GENOMIC DNA]</scope>
    <source>
        <strain evidence="10 11">MUT 4182</strain>
    </source>
</reference>
<dbReference type="Gene3D" id="2.60.40.200">
    <property type="entry name" value="Superoxide dismutase, copper/zinc binding domain"/>
    <property type="match status" value="1"/>
</dbReference>
<sequence length="205" mass="21492">MAKDNQQRRSISLATGVAIAVFLLLFYMGVTKQNTGGNSAPDTPLNSKPLKASVVLRGDSGVTGKLKIVQDGHWNPVHITGKITGLTPNALRGFHIHALGDLSNGCMSTGTHFNPFGKTHGAPEDAERHVGDLGNVQSDKDGVADIDIRDNLISLYGVYSILGRSFIVHTGTDDLGRGGHEDSKTTGHAGGRAACGVIGIAEDDI</sequence>
<keyword evidence="11" id="KW-1185">Reference proteome</keyword>
<dbReference type="HOGENOM" id="CLU_056632_4_1_1"/>
<feature type="domain" description="Superoxide dismutase copper/zinc binding" evidence="9">
    <location>
        <begin position="62"/>
        <end position="198"/>
    </location>
</feature>
<accession>A0A0C3KIT5</accession>
<evidence type="ECO:0000256" key="4">
    <source>
        <dbReference type="ARBA" id="ARBA00022862"/>
    </source>
</evidence>
<name>A0A0C3KIT5_9AGAM</name>
<dbReference type="OrthoDB" id="2015551at2759"/>
<dbReference type="PANTHER" id="PTHR10003">
    <property type="entry name" value="SUPEROXIDE DISMUTASE CU-ZN -RELATED"/>
    <property type="match status" value="1"/>
</dbReference>
<dbReference type="PROSITE" id="PS00087">
    <property type="entry name" value="SOD_CU_ZN_1"/>
    <property type="match status" value="1"/>
</dbReference>
<proteinExistence type="inferred from homology"/>
<organism evidence="10 11">
    <name type="scientific">Tulasnella calospora MUT 4182</name>
    <dbReference type="NCBI Taxonomy" id="1051891"/>
    <lineage>
        <taxon>Eukaryota</taxon>
        <taxon>Fungi</taxon>
        <taxon>Dikarya</taxon>
        <taxon>Basidiomycota</taxon>
        <taxon>Agaricomycotina</taxon>
        <taxon>Agaricomycetes</taxon>
        <taxon>Cantharellales</taxon>
        <taxon>Tulasnellaceae</taxon>
        <taxon>Tulasnella</taxon>
    </lineage>
</organism>
<dbReference type="AlphaFoldDB" id="A0A0C3KIT5"/>
<evidence type="ECO:0000256" key="6">
    <source>
        <dbReference type="ARBA" id="ARBA00023008"/>
    </source>
</evidence>
<keyword evidence="6 7" id="KW-0186">Copper</keyword>
<comment type="function">
    <text evidence="7">Destroys radicals which are normally produced within the cells and which are toxic to biological systems.</text>
</comment>
<keyword evidence="2 7" id="KW-0479">Metal-binding</keyword>
<dbReference type="SUPFAM" id="SSF49329">
    <property type="entry name" value="Cu,Zn superoxide dismutase-like"/>
    <property type="match status" value="1"/>
</dbReference>
<keyword evidence="8" id="KW-0812">Transmembrane</keyword>
<evidence type="ECO:0000256" key="3">
    <source>
        <dbReference type="ARBA" id="ARBA00022833"/>
    </source>
</evidence>